<dbReference type="AlphaFoldDB" id="A0A812D8K0"/>
<reference evidence="1" key="1">
    <citation type="submission" date="2021-01" db="EMBL/GenBank/DDBJ databases">
        <authorList>
            <person name="Li R."/>
            <person name="Bekaert M."/>
        </authorList>
    </citation>
    <scope>NUCLEOTIDE SEQUENCE</scope>
    <source>
        <strain evidence="1">Farmed</strain>
    </source>
</reference>
<comment type="caution">
    <text evidence="1">The sequence shown here is derived from an EMBL/GenBank/DDBJ whole genome shotgun (WGS) entry which is preliminary data.</text>
</comment>
<sequence length="189" mass="20896">MLTEIVNFLRDTFRLGGHLTELSLSYDSLQHFIHNHNLSLFRCLENSNFFALSLFKPLHFFVLSLSINSSPFFPLFPFSLPLSPLLLKLSYLFSSLGSFAEVVTPLCPPGSYRSSRPPLCPPSLSLVAPLLPPLLSIAEVVPLFAPSRLLSLKSRSLSLTPPLRLLSPKSFPLFDPLLPAPIAKVVPSL</sequence>
<evidence type="ECO:0000313" key="2">
    <source>
        <dbReference type="Proteomes" id="UP000597762"/>
    </source>
</evidence>
<name>A0A812D8K0_ACAPH</name>
<gene>
    <name evidence="1" type="ORF">SPHA_51364</name>
</gene>
<dbReference type="Proteomes" id="UP000597762">
    <property type="component" value="Unassembled WGS sequence"/>
</dbReference>
<keyword evidence="2" id="KW-1185">Reference proteome</keyword>
<evidence type="ECO:0000313" key="1">
    <source>
        <dbReference type="EMBL" id="CAE1296287.1"/>
    </source>
</evidence>
<proteinExistence type="predicted"/>
<accession>A0A812D8K0</accession>
<dbReference type="EMBL" id="CAHIKZ030003108">
    <property type="protein sequence ID" value="CAE1296287.1"/>
    <property type="molecule type" value="Genomic_DNA"/>
</dbReference>
<organism evidence="1 2">
    <name type="scientific">Acanthosepion pharaonis</name>
    <name type="common">Pharaoh cuttlefish</name>
    <name type="synonym">Sepia pharaonis</name>
    <dbReference type="NCBI Taxonomy" id="158019"/>
    <lineage>
        <taxon>Eukaryota</taxon>
        <taxon>Metazoa</taxon>
        <taxon>Spiralia</taxon>
        <taxon>Lophotrochozoa</taxon>
        <taxon>Mollusca</taxon>
        <taxon>Cephalopoda</taxon>
        <taxon>Coleoidea</taxon>
        <taxon>Decapodiformes</taxon>
        <taxon>Sepiida</taxon>
        <taxon>Sepiina</taxon>
        <taxon>Sepiidae</taxon>
        <taxon>Acanthosepion</taxon>
    </lineage>
</organism>
<protein>
    <submittedName>
        <fullName evidence="1">Uncharacterized protein</fullName>
    </submittedName>
</protein>